<keyword evidence="4 7" id="KW-1133">Transmembrane helix</keyword>
<dbReference type="InterPro" id="IPR011701">
    <property type="entry name" value="MFS"/>
</dbReference>
<dbReference type="Pfam" id="PF07690">
    <property type="entry name" value="MFS_1"/>
    <property type="match status" value="1"/>
</dbReference>
<comment type="subcellular location">
    <subcellularLocation>
        <location evidence="1">Membrane</location>
        <topology evidence="1">Multi-pass membrane protein</topology>
    </subcellularLocation>
</comment>
<sequence>MSQILSAVNRTTRGRSTSNYEDLDKTTTNVDENYESHFGEEIEMTSVSVVPDARSQTSVPFISDTYTVAQAVNAFGFGKFQVKLSLFTGLCWMADSMEMTILSILSPALHCDWHISRYQQALTTTIVFLGMMLSSTFWGNLSDRYGRKQALTLCAVLLFYYGVLSSLAPNFLWVLLLRGLVGFAIGCVPQS</sequence>
<keyword evidence="3 7" id="KW-0812">Transmembrane</keyword>
<evidence type="ECO:0000256" key="5">
    <source>
        <dbReference type="ARBA" id="ARBA00023136"/>
    </source>
</evidence>
<dbReference type="InterPro" id="IPR020846">
    <property type="entry name" value="MFS_dom"/>
</dbReference>
<dbReference type="SUPFAM" id="SSF103473">
    <property type="entry name" value="MFS general substrate transporter"/>
    <property type="match status" value="1"/>
</dbReference>
<evidence type="ECO:0000256" key="2">
    <source>
        <dbReference type="ARBA" id="ARBA00022448"/>
    </source>
</evidence>
<dbReference type="GO" id="GO:0022857">
    <property type="term" value="F:transmembrane transporter activity"/>
    <property type="evidence" value="ECO:0007669"/>
    <property type="project" value="InterPro"/>
</dbReference>
<feature type="transmembrane region" description="Helical" evidence="7">
    <location>
        <begin position="150"/>
        <end position="173"/>
    </location>
</feature>
<dbReference type="Gene3D" id="1.20.1250.20">
    <property type="entry name" value="MFS general substrate transporter like domains"/>
    <property type="match status" value="1"/>
</dbReference>
<evidence type="ECO:0000256" key="3">
    <source>
        <dbReference type="ARBA" id="ARBA00022692"/>
    </source>
</evidence>
<proteinExistence type="predicted"/>
<feature type="transmembrane region" description="Helical" evidence="7">
    <location>
        <begin position="118"/>
        <end position="138"/>
    </location>
</feature>
<keyword evidence="2" id="KW-0813">Transport</keyword>
<dbReference type="AlphaFoldDB" id="A0A7R9IKP0"/>
<reference evidence="9" key="1">
    <citation type="submission" date="2020-11" db="EMBL/GenBank/DDBJ databases">
        <authorList>
            <person name="Tran Van P."/>
        </authorList>
    </citation>
    <scope>NUCLEOTIDE SEQUENCE</scope>
</reference>
<protein>
    <recommendedName>
        <fullName evidence="8">Major facilitator superfamily (MFS) profile domain-containing protein</fullName>
    </recommendedName>
</protein>
<evidence type="ECO:0000256" key="1">
    <source>
        <dbReference type="ARBA" id="ARBA00004141"/>
    </source>
</evidence>
<dbReference type="EMBL" id="OE003485">
    <property type="protein sequence ID" value="CAD7460197.1"/>
    <property type="molecule type" value="Genomic_DNA"/>
</dbReference>
<evidence type="ECO:0000256" key="4">
    <source>
        <dbReference type="ARBA" id="ARBA00022989"/>
    </source>
</evidence>
<dbReference type="PROSITE" id="PS50850">
    <property type="entry name" value="MFS"/>
    <property type="match status" value="1"/>
</dbReference>
<dbReference type="PANTHER" id="PTHR23511">
    <property type="entry name" value="SYNAPTIC VESICLE GLYCOPROTEIN 2"/>
    <property type="match status" value="1"/>
</dbReference>
<feature type="transmembrane region" description="Helical" evidence="7">
    <location>
        <begin position="84"/>
        <end position="106"/>
    </location>
</feature>
<dbReference type="InterPro" id="IPR036259">
    <property type="entry name" value="MFS_trans_sf"/>
</dbReference>
<accession>A0A7R9IKP0</accession>
<gene>
    <name evidence="9" type="ORF">TTEB3V08_LOCUS8135</name>
</gene>
<evidence type="ECO:0000256" key="6">
    <source>
        <dbReference type="SAM" id="MobiDB-lite"/>
    </source>
</evidence>
<evidence type="ECO:0000313" key="9">
    <source>
        <dbReference type="EMBL" id="CAD7460197.1"/>
    </source>
</evidence>
<organism evidence="9">
    <name type="scientific">Timema tahoe</name>
    <dbReference type="NCBI Taxonomy" id="61484"/>
    <lineage>
        <taxon>Eukaryota</taxon>
        <taxon>Metazoa</taxon>
        <taxon>Ecdysozoa</taxon>
        <taxon>Arthropoda</taxon>
        <taxon>Hexapoda</taxon>
        <taxon>Insecta</taxon>
        <taxon>Pterygota</taxon>
        <taxon>Neoptera</taxon>
        <taxon>Polyneoptera</taxon>
        <taxon>Phasmatodea</taxon>
        <taxon>Timematodea</taxon>
        <taxon>Timematoidea</taxon>
        <taxon>Timematidae</taxon>
        <taxon>Timema</taxon>
    </lineage>
</organism>
<dbReference type="GO" id="GO:0016020">
    <property type="term" value="C:membrane"/>
    <property type="evidence" value="ECO:0007669"/>
    <property type="project" value="UniProtKB-SubCell"/>
</dbReference>
<feature type="region of interest" description="Disordered" evidence="6">
    <location>
        <begin position="1"/>
        <end position="26"/>
    </location>
</feature>
<name>A0A7R9IKP0_9NEOP</name>
<feature type="domain" description="Major facilitator superfamily (MFS) profile" evidence="8">
    <location>
        <begin position="84"/>
        <end position="191"/>
    </location>
</feature>
<dbReference type="PANTHER" id="PTHR23511:SF5">
    <property type="entry name" value="MAJOR FACILITATOR-TYPE TRANSPORTER HXNZ-RELATED"/>
    <property type="match status" value="1"/>
</dbReference>
<evidence type="ECO:0000259" key="8">
    <source>
        <dbReference type="PROSITE" id="PS50850"/>
    </source>
</evidence>
<evidence type="ECO:0000256" key="7">
    <source>
        <dbReference type="SAM" id="Phobius"/>
    </source>
</evidence>
<keyword evidence="5 7" id="KW-0472">Membrane</keyword>